<feature type="compositionally biased region" description="Low complexity" evidence="1">
    <location>
        <begin position="97"/>
        <end position="120"/>
    </location>
</feature>
<organism evidence="2 3">
    <name type="scientific">Marchantia polymorpha subsp. ruderalis</name>
    <dbReference type="NCBI Taxonomy" id="1480154"/>
    <lineage>
        <taxon>Eukaryota</taxon>
        <taxon>Viridiplantae</taxon>
        <taxon>Streptophyta</taxon>
        <taxon>Embryophyta</taxon>
        <taxon>Marchantiophyta</taxon>
        <taxon>Marchantiopsida</taxon>
        <taxon>Marchantiidae</taxon>
        <taxon>Marchantiales</taxon>
        <taxon>Marchantiaceae</taxon>
        <taxon>Marchantia</taxon>
    </lineage>
</organism>
<feature type="region of interest" description="Disordered" evidence="1">
    <location>
        <begin position="93"/>
        <end position="123"/>
    </location>
</feature>
<proteinExistence type="predicted"/>
<dbReference type="EMBL" id="LVLJ01000299">
    <property type="protein sequence ID" value="OAE34924.1"/>
    <property type="molecule type" value="Genomic_DNA"/>
</dbReference>
<reference evidence="2" key="1">
    <citation type="submission" date="2016-03" db="EMBL/GenBank/DDBJ databases">
        <title>Mechanisms controlling the formation of the plant cell surface in tip-growing cells are functionally conserved among land plants.</title>
        <authorList>
            <person name="Honkanen S."/>
            <person name="Jones V.A."/>
            <person name="Morieri G."/>
            <person name="Champion C."/>
            <person name="Hetherington A.J."/>
            <person name="Kelly S."/>
            <person name="Saint-Marcoux D."/>
            <person name="Proust H."/>
            <person name="Prescott H."/>
            <person name="Dolan L."/>
        </authorList>
    </citation>
    <scope>NUCLEOTIDE SEQUENCE [LARGE SCALE GENOMIC DNA]</scope>
    <source>
        <tissue evidence="2">Whole gametophyte</tissue>
    </source>
</reference>
<keyword evidence="3" id="KW-1185">Reference proteome</keyword>
<sequence>MLLGLYEEDGKTGIKGRKIVSRVEDFTSFRTSLEEDDGSESESLHGTDAQGHVSRISCSLLPTQISVQVCEREAGTHGSEGGVVRGAWVGGGGDAGGAAAASTPVVAQGSSPSSSSSRARGGSGSRLLIESLADLVLADDRTLACHRARCPTDAAPRSPLPPDLYT</sequence>
<gene>
    <name evidence="2" type="ORF">AXG93_1333s1060</name>
</gene>
<protein>
    <submittedName>
        <fullName evidence="2">Uncharacterized protein</fullName>
    </submittedName>
</protein>
<evidence type="ECO:0000313" key="3">
    <source>
        <dbReference type="Proteomes" id="UP000077202"/>
    </source>
</evidence>
<dbReference type="AlphaFoldDB" id="A0A176WQ18"/>
<accession>A0A176WQ18</accession>
<evidence type="ECO:0000256" key="1">
    <source>
        <dbReference type="SAM" id="MobiDB-lite"/>
    </source>
</evidence>
<name>A0A176WQ18_MARPO</name>
<comment type="caution">
    <text evidence="2">The sequence shown here is derived from an EMBL/GenBank/DDBJ whole genome shotgun (WGS) entry which is preliminary data.</text>
</comment>
<evidence type="ECO:0000313" key="2">
    <source>
        <dbReference type="EMBL" id="OAE34924.1"/>
    </source>
</evidence>
<dbReference type="Proteomes" id="UP000077202">
    <property type="component" value="Unassembled WGS sequence"/>
</dbReference>